<dbReference type="GO" id="GO:0006883">
    <property type="term" value="P:intracellular sodium ion homeostasis"/>
    <property type="evidence" value="ECO:0007669"/>
    <property type="project" value="TreeGrafter"/>
</dbReference>
<evidence type="ECO:0000256" key="1">
    <source>
        <dbReference type="ARBA" id="ARBA00004127"/>
    </source>
</evidence>
<dbReference type="PANTHER" id="PTHR43294">
    <property type="entry name" value="SODIUM/POTASSIUM-TRANSPORTING ATPASE SUBUNIT ALPHA"/>
    <property type="match status" value="1"/>
</dbReference>
<organism evidence="13 14">
    <name type="scientific">Candidatus Harrisonbacteria bacterium RIFCSPHIGHO2_02_FULL_42_16</name>
    <dbReference type="NCBI Taxonomy" id="1798404"/>
    <lineage>
        <taxon>Bacteria</taxon>
        <taxon>Candidatus Harrisoniibacteriota</taxon>
    </lineage>
</organism>
<evidence type="ECO:0000256" key="8">
    <source>
        <dbReference type="ARBA" id="ARBA00022967"/>
    </source>
</evidence>
<accession>A0A1G1ZHK4</accession>
<dbReference type="STRING" id="1798404.A3B92_02215"/>
<dbReference type="Proteomes" id="UP000177960">
    <property type="component" value="Unassembled WGS sequence"/>
</dbReference>
<dbReference type="Pfam" id="PF00702">
    <property type="entry name" value="Hydrolase"/>
    <property type="match status" value="1"/>
</dbReference>
<evidence type="ECO:0000256" key="9">
    <source>
        <dbReference type="ARBA" id="ARBA00022989"/>
    </source>
</evidence>
<feature type="transmembrane region" description="Helical" evidence="11">
    <location>
        <begin position="838"/>
        <end position="862"/>
    </location>
</feature>
<dbReference type="GO" id="GO:1902600">
    <property type="term" value="P:proton transmembrane transport"/>
    <property type="evidence" value="ECO:0007669"/>
    <property type="project" value="TreeGrafter"/>
</dbReference>
<feature type="transmembrane region" description="Helical" evidence="11">
    <location>
        <begin position="248"/>
        <end position="272"/>
    </location>
</feature>
<dbReference type="InterPro" id="IPR050510">
    <property type="entry name" value="Cation_transp_ATPase_P-type"/>
</dbReference>
<evidence type="ECO:0000259" key="12">
    <source>
        <dbReference type="SMART" id="SM00831"/>
    </source>
</evidence>
<comment type="similarity">
    <text evidence="2">Belongs to the cation transport ATPase (P-type) (TC 3.A.3) family. Type IIA subfamily.</text>
</comment>
<keyword evidence="10 11" id="KW-0472">Membrane</keyword>
<feature type="transmembrane region" description="Helical" evidence="11">
    <location>
        <begin position="666"/>
        <end position="689"/>
    </location>
</feature>
<keyword evidence="3" id="KW-0597">Phosphoprotein</keyword>
<dbReference type="SUPFAM" id="SSF56784">
    <property type="entry name" value="HAD-like"/>
    <property type="match status" value="1"/>
</dbReference>
<comment type="subcellular location">
    <subcellularLocation>
        <location evidence="1">Endomembrane system</location>
        <topology evidence="1">Multi-pass membrane protein</topology>
    </subcellularLocation>
</comment>
<keyword evidence="4 11" id="KW-0812">Transmembrane</keyword>
<keyword evidence="6" id="KW-0067">ATP-binding</keyword>
<keyword evidence="8" id="KW-1278">Translocase</keyword>
<feature type="transmembrane region" description="Helical" evidence="11">
    <location>
        <begin position="740"/>
        <end position="760"/>
    </location>
</feature>
<dbReference type="Pfam" id="PF00690">
    <property type="entry name" value="Cation_ATPase_N"/>
    <property type="match status" value="1"/>
</dbReference>
<name>A0A1G1ZHK4_9BACT</name>
<dbReference type="GO" id="GO:0005524">
    <property type="term" value="F:ATP binding"/>
    <property type="evidence" value="ECO:0007669"/>
    <property type="project" value="UniProtKB-KW"/>
</dbReference>
<proteinExistence type="inferred from homology"/>
<dbReference type="PRINTS" id="PR00120">
    <property type="entry name" value="HATPASE"/>
</dbReference>
<dbReference type="AlphaFoldDB" id="A0A1G1ZHK4"/>
<feature type="transmembrane region" description="Helical" evidence="11">
    <location>
        <begin position="64"/>
        <end position="82"/>
    </location>
</feature>
<dbReference type="SUPFAM" id="SSF81660">
    <property type="entry name" value="Metal cation-transporting ATPase, ATP-binding domain N"/>
    <property type="match status" value="1"/>
</dbReference>
<evidence type="ECO:0000256" key="10">
    <source>
        <dbReference type="ARBA" id="ARBA00023136"/>
    </source>
</evidence>
<dbReference type="SMART" id="SM00831">
    <property type="entry name" value="Cation_ATPase_N"/>
    <property type="match status" value="1"/>
</dbReference>
<evidence type="ECO:0000313" key="14">
    <source>
        <dbReference type="Proteomes" id="UP000177960"/>
    </source>
</evidence>
<dbReference type="InterPro" id="IPR059000">
    <property type="entry name" value="ATPase_P-type_domA"/>
</dbReference>
<dbReference type="InterPro" id="IPR018303">
    <property type="entry name" value="ATPase_P-typ_P_site"/>
</dbReference>
<dbReference type="SFLD" id="SFLDG00002">
    <property type="entry name" value="C1.7:_P-type_atpase_like"/>
    <property type="match status" value="1"/>
</dbReference>
<feature type="transmembrane region" description="Helical" evidence="11">
    <location>
        <begin position="804"/>
        <end position="826"/>
    </location>
</feature>
<dbReference type="InterPro" id="IPR036412">
    <property type="entry name" value="HAD-like_sf"/>
</dbReference>
<evidence type="ECO:0000256" key="7">
    <source>
        <dbReference type="ARBA" id="ARBA00022842"/>
    </source>
</evidence>
<dbReference type="EMBL" id="MHJG01000013">
    <property type="protein sequence ID" value="OGY63909.1"/>
    <property type="molecule type" value="Genomic_DNA"/>
</dbReference>
<dbReference type="Gene3D" id="3.40.1110.10">
    <property type="entry name" value="Calcium-transporting ATPase, cytoplasmic domain N"/>
    <property type="match status" value="1"/>
</dbReference>
<dbReference type="PANTHER" id="PTHR43294:SF20">
    <property type="entry name" value="P-TYPE ATPASE"/>
    <property type="match status" value="1"/>
</dbReference>
<protein>
    <recommendedName>
        <fullName evidence="12">Cation-transporting P-type ATPase N-terminal domain-containing protein</fullName>
    </recommendedName>
</protein>
<evidence type="ECO:0000256" key="5">
    <source>
        <dbReference type="ARBA" id="ARBA00022741"/>
    </source>
</evidence>
<gene>
    <name evidence="13" type="ORF">A3B92_02215</name>
</gene>
<keyword evidence="5" id="KW-0547">Nucleotide-binding</keyword>
<dbReference type="GO" id="GO:0005886">
    <property type="term" value="C:plasma membrane"/>
    <property type="evidence" value="ECO:0007669"/>
    <property type="project" value="TreeGrafter"/>
</dbReference>
<sequence length="865" mass="94867">MTIGKEILKKSFWALKTSEVLDLLETTNEGLPEEEAEERLKIFGKNKIAEEQKITRIKIFLNQFKSPLIILLLIAGAITIFLKDYTDAIFILSAVLLNSILGYYQENKAEKALSHLKSYIKERVRIIRGGKEFEIDTSELAPGDIIRVSQGDRVPADARLIYVNDLMADEAILTGEALPVIKTTEPSSFQAGIGDQKSMILSGTLIVQGFANAAVCRTGAATEIGQIALLVKSQKEERTPLQKSIANFSLKAGAVILALTAAIFITGIFTGYTFLEMFLTSVAILVSAIPEGLPVAMTVILAVGVQRLAKKNGVVRKLLAVETLGNTSVILTDKTGTLTEAKMELAKISVFSETDDIDEEHLMRLAVVNSDVIIENPKDSYEKWRIVGRPLEVAMVRSAAKMELLLHQIKKDMSVLDYLPFNSANKFSASLIRHQSKFFICLLGAPEILLNLSTKTLEEKRRAIAKEIDRLAYAGHRVLGLAIKYANPETNLTAKQKFEGFQFLGAFSFNDPIRASVRDTIHQIEQAGIKTIIVTGDHRGTAEAVAKELGFPVHDENVINGAELDSMSDEELKNCLPKLRVVSRVSPEGKVKIAKAYQNAGEIVAMTGDGINDAPSLKQADIGVAMGSGTDVAKDVAELILLDNNYQTIVSAVEEGRRTMENIRKVIVYLFSSVFDELFLIGGALILGAELPLNALQILLVNFFGDSFPAIAMAFENGIDHPLSRPRKLSKSLLDPQMKFLIFAIGIPTSILLLVIYIILLRLGFDPSTVKSFIFASFGTYTLFLSFSVRSLQKSILKYNPFSNLYLVAGAGIGLLIMATAIYTPFMQKLLHTVSLSPIWLLAVAGIGISNIAAVEFGKWLYKNK</sequence>
<dbReference type="SFLD" id="SFLDF00027">
    <property type="entry name" value="p-type_atpase"/>
    <property type="match status" value="1"/>
</dbReference>
<dbReference type="Pfam" id="PF00689">
    <property type="entry name" value="Cation_ATPase_C"/>
    <property type="match status" value="1"/>
</dbReference>
<dbReference type="FunFam" id="2.70.150.10:FF:000160">
    <property type="entry name" value="Sarcoplasmic/endoplasmic reticulum calcium ATPase 1"/>
    <property type="match status" value="1"/>
</dbReference>
<evidence type="ECO:0000256" key="6">
    <source>
        <dbReference type="ARBA" id="ARBA00022840"/>
    </source>
</evidence>
<feature type="transmembrane region" description="Helical" evidence="11">
    <location>
        <begin position="695"/>
        <end position="719"/>
    </location>
</feature>
<evidence type="ECO:0000256" key="2">
    <source>
        <dbReference type="ARBA" id="ARBA00005675"/>
    </source>
</evidence>
<dbReference type="InterPro" id="IPR023298">
    <property type="entry name" value="ATPase_P-typ_TM_dom_sf"/>
</dbReference>
<dbReference type="InterPro" id="IPR023299">
    <property type="entry name" value="ATPase_P-typ_cyto_dom_N"/>
</dbReference>
<dbReference type="InterPro" id="IPR023214">
    <property type="entry name" value="HAD_sf"/>
</dbReference>
<evidence type="ECO:0000256" key="3">
    <source>
        <dbReference type="ARBA" id="ARBA00022553"/>
    </source>
</evidence>
<dbReference type="InterPro" id="IPR004014">
    <property type="entry name" value="ATPase_P-typ_cation-transptr_N"/>
</dbReference>
<dbReference type="GO" id="GO:0012505">
    <property type="term" value="C:endomembrane system"/>
    <property type="evidence" value="ECO:0007669"/>
    <property type="project" value="UniProtKB-SubCell"/>
</dbReference>
<dbReference type="Gene3D" id="1.20.1110.10">
    <property type="entry name" value="Calcium-transporting ATPase, transmembrane domain"/>
    <property type="match status" value="2"/>
</dbReference>
<dbReference type="SFLD" id="SFLDS00003">
    <property type="entry name" value="Haloacid_Dehalogenase"/>
    <property type="match status" value="1"/>
</dbReference>
<dbReference type="InterPro" id="IPR008250">
    <property type="entry name" value="ATPase_P-typ_transduc_dom_A_sf"/>
</dbReference>
<dbReference type="PROSITE" id="PS00154">
    <property type="entry name" value="ATPASE_E1_E2"/>
    <property type="match status" value="1"/>
</dbReference>
<dbReference type="InterPro" id="IPR001757">
    <property type="entry name" value="P_typ_ATPase"/>
</dbReference>
<dbReference type="Pfam" id="PF00122">
    <property type="entry name" value="E1-E2_ATPase"/>
    <property type="match status" value="1"/>
</dbReference>
<evidence type="ECO:0000313" key="13">
    <source>
        <dbReference type="EMBL" id="OGY63909.1"/>
    </source>
</evidence>
<feature type="transmembrane region" description="Helical" evidence="11">
    <location>
        <begin position="278"/>
        <end position="303"/>
    </location>
</feature>
<dbReference type="GO" id="GO:0005391">
    <property type="term" value="F:P-type sodium:potassium-exchanging transporter activity"/>
    <property type="evidence" value="ECO:0007669"/>
    <property type="project" value="TreeGrafter"/>
</dbReference>
<dbReference type="Gene3D" id="2.70.150.10">
    <property type="entry name" value="Calcium-transporting ATPase, cytoplasmic transduction domain A"/>
    <property type="match status" value="1"/>
</dbReference>
<dbReference type="SUPFAM" id="SSF81665">
    <property type="entry name" value="Calcium ATPase, transmembrane domain M"/>
    <property type="match status" value="1"/>
</dbReference>
<dbReference type="GO" id="GO:0030007">
    <property type="term" value="P:intracellular potassium ion homeostasis"/>
    <property type="evidence" value="ECO:0007669"/>
    <property type="project" value="TreeGrafter"/>
</dbReference>
<dbReference type="InterPro" id="IPR006068">
    <property type="entry name" value="ATPase_P-typ_cation-transptr_C"/>
</dbReference>
<evidence type="ECO:0000256" key="11">
    <source>
        <dbReference type="SAM" id="Phobius"/>
    </source>
</evidence>
<dbReference type="SUPFAM" id="SSF81653">
    <property type="entry name" value="Calcium ATPase, transduction domain A"/>
    <property type="match status" value="1"/>
</dbReference>
<feature type="transmembrane region" description="Helical" evidence="11">
    <location>
        <begin position="88"/>
        <end position="104"/>
    </location>
</feature>
<dbReference type="GO" id="GO:1990573">
    <property type="term" value="P:potassium ion import across plasma membrane"/>
    <property type="evidence" value="ECO:0007669"/>
    <property type="project" value="TreeGrafter"/>
</dbReference>
<dbReference type="InterPro" id="IPR044492">
    <property type="entry name" value="P_typ_ATPase_HD_dom"/>
</dbReference>
<dbReference type="GO" id="GO:0016887">
    <property type="term" value="F:ATP hydrolysis activity"/>
    <property type="evidence" value="ECO:0007669"/>
    <property type="project" value="InterPro"/>
</dbReference>
<dbReference type="NCBIfam" id="TIGR01494">
    <property type="entry name" value="ATPase_P-type"/>
    <property type="match status" value="3"/>
</dbReference>
<keyword evidence="9 11" id="KW-1133">Transmembrane helix</keyword>
<feature type="domain" description="Cation-transporting P-type ATPase N-terminal" evidence="12">
    <location>
        <begin position="11"/>
        <end position="84"/>
    </location>
</feature>
<keyword evidence="7" id="KW-0460">Magnesium</keyword>
<feature type="transmembrane region" description="Helical" evidence="11">
    <location>
        <begin position="772"/>
        <end position="792"/>
    </location>
</feature>
<reference evidence="13 14" key="1">
    <citation type="journal article" date="2016" name="Nat. Commun.">
        <title>Thousands of microbial genomes shed light on interconnected biogeochemical processes in an aquifer system.</title>
        <authorList>
            <person name="Anantharaman K."/>
            <person name="Brown C.T."/>
            <person name="Hug L.A."/>
            <person name="Sharon I."/>
            <person name="Castelle C.J."/>
            <person name="Probst A.J."/>
            <person name="Thomas B.C."/>
            <person name="Singh A."/>
            <person name="Wilkins M.J."/>
            <person name="Karaoz U."/>
            <person name="Brodie E.L."/>
            <person name="Williams K.H."/>
            <person name="Hubbard S.S."/>
            <person name="Banfield J.F."/>
        </authorList>
    </citation>
    <scope>NUCLEOTIDE SEQUENCE [LARGE SCALE GENOMIC DNA]</scope>
</reference>
<comment type="caution">
    <text evidence="13">The sequence shown here is derived from an EMBL/GenBank/DDBJ whole genome shotgun (WGS) entry which is preliminary data.</text>
</comment>
<dbReference type="GO" id="GO:0036376">
    <property type="term" value="P:sodium ion export across plasma membrane"/>
    <property type="evidence" value="ECO:0007669"/>
    <property type="project" value="TreeGrafter"/>
</dbReference>
<evidence type="ECO:0000256" key="4">
    <source>
        <dbReference type="ARBA" id="ARBA00022692"/>
    </source>
</evidence>
<dbReference type="PRINTS" id="PR00119">
    <property type="entry name" value="CATATPASE"/>
</dbReference>
<dbReference type="Gene3D" id="3.40.50.1000">
    <property type="entry name" value="HAD superfamily/HAD-like"/>
    <property type="match status" value="1"/>
</dbReference>